<feature type="transmembrane region" description="Helical" evidence="1">
    <location>
        <begin position="167"/>
        <end position="187"/>
    </location>
</feature>
<feature type="transmembrane region" description="Helical" evidence="1">
    <location>
        <begin position="464"/>
        <end position="490"/>
    </location>
</feature>
<dbReference type="Pfam" id="PF01970">
    <property type="entry name" value="TctA"/>
    <property type="match status" value="1"/>
</dbReference>
<proteinExistence type="predicted"/>
<dbReference type="EMBL" id="QJJK01000007">
    <property type="protein sequence ID" value="PXW57398.1"/>
    <property type="molecule type" value="Genomic_DNA"/>
</dbReference>
<keyword evidence="1" id="KW-0472">Membrane</keyword>
<dbReference type="Proteomes" id="UP000248021">
    <property type="component" value="Unassembled WGS sequence"/>
</dbReference>
<feature type="transmembrane region" description="Helical" evidence="1">
    <location>
        <begin position="199"/>
        <end position="223"/>
    </location>
</feature>
<dbReference type="AlphaFoldDB" id="A0A2V3U553"/>
<evidence type="ECO:0000313" key="4">
    <source>
        <dbReference type="Proteomes" id="UP000248021"/>
    </source>
</evidence>
<reference evidence="3 4" key="1">
    <citation type="submission" date="2018-05" db="EMBL/GenBank/DDBJ databases">
        <title>Genomic Encyclopedia of Type Strains, Phase IV (KMG-IV): sequencing the most valuable type-strain genomes for metagenomic binning, comparative biology and taxonomic classification.</title>
        <authorList>
            <person name="Goeker M."/>
        </authorList>
    </citation>
    <scope>NUCLEOTIDE SEQUENCE [LARGE SCALE GENOMIC DNA]</scope>
    <source>
        <strain evidence="3 4">DSM 6462</strain>
    </source>
</reference>
<keyword evidence="1" id="KW-0812">Transmembrane</keyword>
<feature type="transmembrane region" description="Helical" evidence="1">
    <location>
        <begin position="61"/>
        <end position="82"/>
    </location>
</feature>
<comment type="caution">
    <text evidence="3">The sequence shown here is derived from an EMBL/GenBank/DDBJ whole genome shotgun (WGS) entry which is preliminary data.</text>
</comment>
<dbReference type="InterPro" id="IPR002823">
    <property type="entry name" value="DUF112_TM"/>
</dbReference>
<evidence type="ECO:0000313" key="3">
    <source>
        <dbReference type="EMBL" id="PXW57398.1"/>
    </source>
</evidence>
<dbReference type="RefSeq" id="WP_110375967.1">
    <property type="nucleotide sequence ID" value="NZ_JAHBRY010000001.1"/>
</dbReference>
<feature type="transmembrane region" description="Helical" evidence="1">
    <location>
        <begin position="138"/>
        <end position="161"/>
    </location>
</feature>
<keyword evidence="4" id="KW-1185">Reference proteome</keyword>
<feature type="transmembrane region" description="Helical" evidence="1">
    <location>
        <begin position="436"/>
        <end position="458"/>
    </location>
</feature>
<evidence type="ECO:0000259" key="2">
    <source>
        <dbReference type="Pfam" id="PF01970"/>
    </source>
</evidence>
<organism evidence="3 4">
    <name type="scientific">Chelatococcus asaccharovorans</name>
    <dbReference type="NCBI Taxonomy" id="28210"/>
    <lineage>
        <taxon>Bacteria</taxon>
        <taxon>Pseudomonadati</taxon>
        <taxon>Pseudomonadota</taxon>
        <taxon>Alphaproteobacteria</taxon>
        <taxon>Hyphomicrobiales</taxon>
        <taxon>Chelatococcaceae</taxon>
        <taxon>Chelatococcus</taxon>
    </lineage>
</organism>
<gene>
    <name evidence="3" type="ORF">C7450_107439</name>
</gene>
<feature type="transmembrane region" description="Helical" evidence="1">
    <location>
        <begin position="357"/>
        <end position="377"/>
    </location>
</feature>
<feature type="domain" description="DUF112" evidence="2">
    <location>
        <begin position="20"/>
        <end position="441"/>
    </location>
</feature>
<feature type="transmembrane region" description="Helical" evidence="1">
    <location>
        <begin position="321"/>
        <end position="345"/>
    </location>
</feature>
<dbReference type="PANTHER" id="PTHR35342">
    <property type="entry name" value="TRICARBOXYLIC TRANSPORT PROTEIN"/>
    <property type="match status" value="1"/>
</dbReference>
<accession>A0A2V3U553</accession>
<feature type="transmembrane region" description="Helical" evidence="1">
    <location>
        <begin position="389"/>
        <end position="407"/>
    </location>
</feature>
<protein>
    <submittedName>
        <fullName evidence="3">TctA family transporter</fullName>
    </submittedName>
</protein>
<feature type="transmembrane region" description="Helical" evidence="1">
    <location>
        <begin position="261"/>
        <end position="284"/>
    </location>
</feature>
<feature type="transmembrane region" description="Helical" evidence="1">
    <location>
        <begin position="20"/>
        <end position="49"/>
    </location>
</feature>
<keyword evidence="1" id="KW-1133">Transmembrane helix</keyword>
<evidence type="ECO:0000256" key="1">
    <source>
        <dbReference type="SAM" id="Phobius"/>
    </source>
</evidence>
<dbReference type="PANTHER" id="PTHR35342:SF5">
    <property type="entry name" value="TRICARBOXYLIC TRANSPORT PROTEIN"/>
    <property type="match status" value="1"/>
</dbReference>
<dbReference type="OrthoDB" id="7323395at2"/>
<feature type="transmembrane region" description="Helical" evidence="1">
    <location>
        <begin position="108"/>
        <end position="131"/>
    </location>
</feature>
<sequence length="517" mass="53445">MDVLSNLALGFGQAVSPENLLIALAGCIVGTAVGVLPGLGPTATISLLLPISVYLDKTSAVILLSGIYYGAMYGGSITSILVKIPGEAASVITCIDGYQMARKGRGGAALAIAAFGSFFAGVVATIGIAVVGPGVADYALAFGPIEKTSLFILGFMLVLGVGESSKIRALAMIGLGLLLATVGVDLVSGDERFVFDIPALRDGFGIAILAMGLFGISEVLLMAEGDETTGAPIPHAGRLRDLMPNRREIRESAGPVMRGSLLGFFLGLLPGGGALISSFASYMLERKLSRTPEAFGQGAVAGVAGPEAANNAGAQASFIPLLCLGIPANATIGVIMGALLLAGITPGPRLIVEHPELFWGVIASMFVGNLILVVLNVPLVGLFVSLLRVPRAIMAILITFFCVIGAYSFNNSMFDVGTMLAFGLVGYALRKARFDVAPLLLAFVLGGLIEESLMQALIIGHGELSAFLVSPLSAVFLAAAVLVSVMPPILSRLLRRKSRDALPQDLSKDLPKDLPQP</sequence>
<name>A0A2V3U553_9HYPH</name>